<name>A0A4Z0MTD4_9BACT</name>
<feature type="chain" id="PRO_5021253752" evidence="1">
    <location>
        <begin position="21"/>
        <end position="175"/>
    </location>
</feature>
<evidence type="ECO:0000313" key="3">
    <source>
        <dbReference type="Proteomes" id="UP000298284"/>
    </source>
</evidence>
<keyword evidence="3" id="KW-1185">Reference proteome</keyword>
<dbReference type="AlphaFoldDB" id="A0A4Z0MTD4"/>
<comment type="caution">
    <text evidence="2">The sequence shown here is derived from an EMBL/GenBank/DDBJ whole genome shotgun (WGS) entry which is preliminary data.</text>
</comment>
<dbReference type="Proteomes" id="UP000298284">
    <property type="component" value="Unassembled WGS sequence"/>
</dbReference>
<evidence type="ECO:0000313" key="2">
    <source>
        <dbReference type="EMBL" id="TGD82951.1"/>
    </source>
</evidence>
<sequence>MKFLSVAICLLTVPVAAAMAQDSAPSLQTLDETYGFQGARFETPVSSYKDMVLAEKAGKTQYYRRTGEQKKLGSGEVADITYGFYQGKLAVVMLKTHGQINSQSVLEALQEQAGPGVQNNRFAQRYAWNAKRVHMSYDENAMSGDALVLITCKKLKEQEMKQDLRSRPTAPMGSR</sequence>
<dbReference type="RefSeq" id="WP_135529107.1">
    <property type="nucleotide sequence ID" value="NZ_SRKZ01000001.1"/>
</dbReference>
<proteinExistence type="predicted"/>
<keyword evidence="1" id="KW-0732">Signal</keyword>
<dbReference type="EMBL" id="SRKZ01000001">
    <property type="protein sequence ID" value="TGD82951.1"/>
    <property type="molecule type" value="Genomic_DNA"/>
</dbReference>
<evidence type="ECO:0000256" key="1">
    <source>
        <dbReference type="SAM" id="SignalP"/>
    </source>
</evidence>
<reference evidence="2 3" key="1">
    <citation type="submission" date="2019-04" db="EMBL/GenBank/DDBJ databases">
        <authorList>
            <person name="Feng G."/>
            <person name="Zhang J."/>
            <person name="Zhu H."/>
        </authorList>
    </citation>
    <scope>NUCLEOTIDE SEQUENCE [LARGE SCALE GENOMIC DNA]</scope>
    <source>
        <strain evidence="2 3">JCM 19491</strain>
    </source>
</reference>
<accession>A0A4Z0MTD4</accession>
<organism evidence="2 3">
    <name type="scientific">Hymenobacter wooponensis</name>
    <dbReference type="NCBI Taxonomy" id="1525360"/>
    <lineage>
        <taxon>Bacteria</taxon>
        <taxon>Pseudomonadati</taxon>
        <taxon>Bacteroidota</taxon>
        <taxon>Cytophagia</taxon>
        <taxon>Cytophagales</taxon>
        <taxon>Hymenobacteraceae</taxon>
        <taxon>Hymenobacter</taxon>
    </lineage>
</organism>
<gene>
    <name evidence="2" type="ORF">EU557_03995</name>
</gene>
<feature type="signal peptide" evidence="1">
    <location>
        <begin position="1"/>
        <end position="20"/>
    </location>
</feature>
<dbReference type="OrthoDB" id="5442117at2"/>
<protein>
    <submittedName>
        <fullName evidence="2">Uncharacterized protein</fullName>
    </submittedName>
</protein>